<dbReference type="PROSITE" id="PS50097">
    <property type="entry name" value="BTB"/>
    <property type="match status" value="1"/>
</dbReference>
<accession>A0A812RPK3</accession>
<gene>
    <name evidence="2" type="primary">klhl36</name>
    <name evidence="2" type="ORF">SNAT2548_LOCUS24438</name>
</gene>
<dbReference type="PANTHER" id="PTHR46672:SF8">
    <property type="entry name" value="BTB DOMAIN-CONTAINING PROTEIN"/>
    <property type="match status" value="1"/>
</dbReference>
<name>A0A812RPK3_9DINO</name>
<dbReference type="Gene3D" id="3.30.710.10">
    <property type="entry name" value="Potassium Channel Kv1.1, Chain A"/>
    <property type="match status" value="1"/>
</dbReference>
<comment type="caution">
    <text evidence="2">The sequence shown here is derived from an EMBL/GenBank/DDBJ whole genome shotgun (WGS) entry which is preliminary data.</text>
</comment>
<reference evidence="2" key="1">
    <citation type="submission" date="2021-02" db="EMBL/GenBank/DDBJ databases">
        <authorList>
            <person name="Dougan E. K."/>
            <person name="Rhodes N."/>
            <person name="Thang M."/>
            <person name="Chan C."/>
        </authorList>
    </citation>
    <scope>NUCLEOTIDE SEQUENCE</scope>
</reference>
<feature type="domain" description="BTB" evidence="1">
    <location>
        <begin position="171"/>
        <end position="231"/>
    </location>
</feature>
<dbReference type="SUPFAM" id="SSF54695">
    <property type="entry name" value="POZ domain"/>
    <property type="match status" value="1"/>
</dbReference>
<protein>
    <submittedName>
        <fullName evidence="2">Klhl36 protein</fullName>
    </submittedName>
</protein>
<dbReference type="CDD" id="cd18186">
    <property type="entry name" value="BTB_POZ_ZBTB_KLHL-like"/>
    <property type="match status" value="1"/>
</dbReference>
<dbReference type="SMART" id="SM00225">
    <property type="entry name" value="BTB"/>
    <property type="match status" value="1"/>
</dbReference>
<dbReference type="EMBL" id="CAJNDS010002358">
    <property type="protein sequence ID" value="CAE7447873.1"/>
    <property type="molecule type" value="Genomic_DNA"/>
</dbReference>
<sequence>MAHEAEIVCRLIRLGDVCGLKKFTSAGFDWSQCVGDGSFNVPPLHAAIVFGIWQTDLTAEFQEMIQYMLNAGADPMQQISDKNGDRYSLTCGKDDSEIEVAFAGHSALSLALAWLAEMQLLDNQHWDYEFRYLQNVVPILTDTCTQTRPKVAVDARALDLWESVLELTSTHNVAFETAGGQVTAHDHVLMVASPVLKAMLESTMKEGVTKKIQVTDSSKEGVVLFLEVLYTCAFRSNPDYRTVMDALDIAHRWQTHSVVEMLAEVLEEMIREDSFATIAAAAVLKDLKKLQLACARFGAQNDTIKAQVQERSLPDSVLRLFNPTPSAFTAAVRKKRRIL</sequence>
<evidence type="ECO:0000313" key="2">
    <source>
        <dbReference type="EMBL" id="CAE7447873.1"/>
    </source>
</evidence>
<evidence type="ECO:0000313" key="3">
    <source>
        <dbReference type="Proteomes" id="UP000604046"/>
    </source>
</evidence>
<proteinExistence type="predicted"/>
<dbReference type="InterPro" id="IPR044714">
    <property type="entry name" value="AtSIBP1-like"/>
</dbReference>
<evidence type="ECO:0000259" key="1">
    <source>
        <dbReference type="PROSITE" id="PS50097"/>
    </source>
</evidence>
<dbReference type="InterPro" id="IPR000210">
    <property type="entry name" value="BTB/POZ_dom"/>
</dbReference>
<dbReference type="Pfam" id="PF00651">
    <property type="entry name" value="BTB"/>
    <property type="match status" value="1"/>
</dbReference>
<dbReference type="InterPro" id="IPR011333">
    <property type="entry name" value="SKP1/BTB/POZ_sf"/>
</dbReference>
<dbReference type="Proteomes" id="UP000604046">
    <property type="component" value="Unassembled WGS sequence"/>
</dbReference>
<organism evidence="2 3">
    <name type="scientific">Symbiodinium natans</name>
    <dbReference type="NCBI Taxonomy" id="878477"/>
    <lineage>
        <taxon>Eukaryota</taxon>
        <taxon>Sar</taxon>
        <taxon>Alveolata</taxon>
        <taxon>Dinophyceae</taxon>
        <taxon>Suessiales</taxon>
        <taxon>Symbiodiniaceae</taxon>
        <taxon>Symbiodinium</taxon>
    </lineage>
</organism>
<dbReference type="PANTHER" id="PTHR46672">
    <property type="entry name" value="OS08G0495500 PROTEIN-RELATED"/>
    <property type="match status" value="1"/>
</dbReference>
<keyword evidence="3" id="KW-1185">Reference proteome</keyword>
<dbReference type="AlphaFoldDB" id="A0A812RPK3"/>